<feature type="region of interest" description="Disordered" evidence="1">
    <location>
        <begin position="313"/>
        <end position="382"/>
    </location>
</feature>
<dbReference type="OrthoDB" id="442692at2759"/>
<evidence type="ECO:0000313" key="3">
    <source>
        <dbReference type="EMBL" id="KNE58651.1"/>
    </source>
</evidence>
<evidence type="ECO:0000256" key="2">
    <source>
        <dbReference type="SAM" id="Phobius"/>
    </source>
</evidence>
<feature type="transmembrane region" description="Helical" evidence="2">
    <location>
        <begin position="205"/>
        <end position="228"/>
    </location>
</feature>
<dbReference type="PANTHER" id="PTHR23053">
    <property type="entry name" value="DLEC1 DELETED IN LUNG AND ESOPHAGEAL CANCER 1"/>
    <property type="match status" value="1"/>
</dbReference>
<keyword evidence="2" id="KW-0812">Transmembrane</keyword>
<dbReference type="Gene3D" id="2.60.40.10">
    <property type="entry name" value="Immunoglobulins"/>
    <property type="match status" value="1"/>
</dbReference>
<dbReference type="AlphaFoldDB" id="A0A0L0S896"/>
<keyword evidence="4" id="KW-1185">Reference proteome</keyword>
<dbReference type="GO" id="GO:1904158">
    <property type="term" value="P:axonemal central apparatus assembly"/>
    <property type="evidence" value="ECO:0007669"/>
    <property type="project" value="TreeGrafter"/>
</dbReference>
<feature type="compositionally biased region" description="Pro residues" evidence="1">
    <location>
        <begin position="271"/>
        <end position="282"/>
    </location>
</feature>
<reference evidence="4" key="2">
    <citation type="submission" date="2009-11" db="EMBL/GenBank/DDBJ databases">
        <title>The Genome Sequence of Allomyces macrogynus strain ATCC 38327.</title>
        <authorList>
            <consortium name="The Broad Institute Genome Sequencing Platform"/>
            <person name="Russ C."/>
            <person name="Cuomo C."/>
            <person name="Shea T."/>
            <person name="Young S.K."/>
            <person name="Zeng Q."/>
            <person name="Koehrsen M."/>
            <person name="Haas B."/>
            <person name="Borodovsky M."/>
            <person name="Guigo R."/>
            <person name="Alvarado L."/>
            <person name="Berlin A."/>
            <person name="Borenstein D."/>
            <person name="Chen Z."/>
            <person name="Engels R."/>
            <person name="Freedman E."/>
            <person name="Gellesch M."/>
            <person name="Goldberg J."/>
            <person name="Griggs A."/>
            <person name="Gujja S."/>
            <person name="Heiman D."/>
            <person name="Hepburn T."/>
            <person name="Howarth C."/>
            <person name="Jen D."/>
            <person name="Larson L."/>
            <person name="Lewis B."/>
            <person name="Mehta T."/>
            <person name="Park D."/>
            <person name="Pearson M."/>
            <person name="Roberts A."/>
            <person name="Saif S."/>
            <person name="Shenoy N."/>
            <person name="Sisk P."/>
            <person name="Stolte C."/>
            <person name="Sykes S."/>
            <person name="Walk T."/>
            <person name="White J."/>
            <person name="Yandava C."/>
            <person name="Burger G."/>
            <person name="Gray M.W."/>
            <person name="Holland P.W.H."/>
            <person name="King N."/>
            <person name="Lang F.B.F."/>
            <person name="Roger A.J."/>
            <person name="Ruiz-Trillo I."/>
            <person name="Lander E."/>
            <person name="Nusbaum C."/>
        </authorList>
    </citation>
    <scope>NUCLEOTIDE SEQUENCE [LARGE SCALE GENOMIC DNA]</scope>
    <source>
        <strain evidence="4">ATCC 38327</strain>
    </source>
</reference>
<evidence type="ECO:0000256" key="1">
    <source>
        <dbReference type="SAM" id="MobiDB-lite"/>
    </source>
</evidence>
<feature type="compositionally biased region" description="Low complexity" evidence="1">
    <location>
        <begin position="253"/>
        <end position="270"/>
    </location>
</feature>
<dbReference type="GO" id="GO:0005930">
    <property type="term" value="C:axoneme"/>
    <property type="evidence" value="ECO:0007669"/>
    <property type="project" value="TreeGrafter"/>
</dbReference>
<gene>
    <name evidence="3" type="ORF">AMAG_18289</name>
</gene>
<dbReference type="InterPro" id="IPR013783">
    <property type="entry name" value="Ig-like_fold"/>
</dbReference>
<organism evidence="3 4">
    <name type="scientific">Allomyces macrogynus (strain ATCC 38327)</name>
    <name type="common">Allomyces javanicus var. macrogynus</name>
    <dbReference type="NCBI Taxonomy" id="578462"/>
    <lineage>
        <taxon>Eukaryota</taxon>
        <taxon>Fungi</taxon>
        <taxon>Fungi incertae sedis</taxon>
        <taxon>Blastocladiomycota</taxon>
        <taxon>Blastocladiomycetes</taxon>
        <taxon>Blastocladiales</taxon>
        <taxon>Blastocladiaceae</taxon>
        <taxon>Allomyces</taxon>
    </lineage>
</organism>
<accession>A0A0L0S896</accession>
<reference evidence="3 4" key="1">
    <citation type="submission" date="2009-11" db="EMBL/GenBank/DDBJ databases">
        <title>Annotation of Allomyces macrogynus ATCC 38327.</title>
        <authorList>
            <consortium name="The Broad Institute Genome Sequencing Platform"/>
            <person name="Russ C."/>
            <person name="Cuomo C."/>
            <person name="Burger G."/>
            <person name="Gray M.W."/>
            <person name="Holland P.W.H."/>
            <person name="King N."/>
            <person name="Lang F.B.F."/>
            <person name="Roger A.J."/>
            <person name="Ruiz-Trillo I."/>
            <person name="Young S.K."/>
            <person name="Zeng Q."/>
            <person name="Gargeya S."/>
            <person name="Fitzgerald M."/>
            <person name="Haas B."/>
            <person name="Abouelleil A."/>
            <person name="Alvarado L."/>
            <person name="Arachchi H.M."/>
            <person name="Berlin A."/>
            <person name="Chapman S.B."/>
            <person name="Gearin G."/>
            <person name="Goldberg J."/>
            <person name="Griggs A."/>
            <person name="Gujja S."/>
            <person name="Hansen M."/>
            <person name="Heiman D."/>
            <person name="Howarth C."/>
            <person name="Larimer J."/>
            <person name="Lui A."/>
            <person name="MacDonald P.J.P."/>
            <person name="McCowen C."/>
            <person name="Montmayeur A."/>
            <person name="Murphy C."/>
            <person name="Neiman D."/>
            <person name="Pearson M."/>
            <person name="Priest M."/>
            <person name="Roberts A."/>
            <person name="Saif S."/>
            <person name="Shea T."/>
            <person name="Sisk P."/>
            <person name="Stolte C."/>
            <person name="Sykes S."/>
            <person name="Wortman J."/>
            <person name="Nusbaum C."/>
            <person name="Birren B."/>
        </authorList>
    </citation>
    <scope>NUCLEOTIDE SEQUENCE [LARGE SCALE GENOMIC DNA]</scope>
    <source>
        <strain evidence="3 4">ATCC 38327</strain>
    </source>
</reference>
<name>A0A0L0S896_ALLM3</name>
<dbReference type="EMBL" id="GG745333">
    <property type="protein sequence ID" value="KNE58651.1"/>
    <property type="molecule type" value="Genomic_DNA"/>
</dbReference>
<dbReference type="VEuPathDB" id="FungiDB:AMAG_18289"/>
<sequence length="432" mass="46288">MQSTQLHRQGQKTVLQQLTSSAICSYLLDFGKVLRNDHQERTLTLRLPSNATSSVGFALGIAALQGSPFTALVEKAKTFKVTREDPVEVKIALNTEAVALDQCFNVVLPLHLVGGPSYNLTLRASVTDPALEATPKELTFGKVLCGTRMTMTVTLNNEKGVVCKWSAIMTSPRPELSSSLLTPVNLAPKLRPRNMPDEPSPPFPVLPVALGITAAVLILAAGLAWWFARRSRQREKERDQRRRSESASLKAPSVRAASRPRTVSVSSTSPPHAPIPHVLPAPATPRASFMQFSEPTRPATSLASPPLLPSSPILPTIAPRPLVSPVATRRPADQRARAGSTPTVPRAASISRSPSASRVSRSASVRSSTGGRRSMAAPELPGGSLRAVVPQYRPSLHISEDDVLFEALHAIAHLQRPLAPQNPGMGTGTRLG</sequence>
<dbReference type="PANTHER" id="PTHR23053:SF0">
    <property type="entry name" value="HYDROCEPHALUS-INDUCING PROTEIN HOMOLOG"/>
    <property type="match status" value="1"/>
</dbReference>
<dbReference type="InterPro" id="IPR033305">
    <property type="entry name" value="Hydin-like"/>
</dbReference>
<feature type="region of interest" description="Disordered" evidence="1">
    <location>
        <begin position="231"/>
        <end position="282"/>
    </location>
</feature>
<proteinExistence type="predicted"/>
<protein>
    <submittedName>
        <fullName evidence="3">Uncharacterized protein</fullName>
    </submittedName>
</protein>
<feature type="compositionally biased region" description="Low complexity" evidence="1">
    <location>
        <begin position="345"/>
        <end position="374"/>
    </location>
</feature>
<dbReference type="STRING" id="578462.A0A0L0S896"/>
<feature type="compositionally biased region" description="Basic and acidic residues" evidence="1">
    <location>
        <begin position="234"/>
        <end position="245"/>
    </location>
</feature>
<dbReference type="GO" id="GO:0003341">
    <property type="term" value="P:cilium movement"/>
    <property type="evidence" value="ECO:0007669"/>
    <property type="project" value="TreeGrafter"/>
</dbReference>
<dbReference type="Proteomes" id="UP000054350">
    <property type="component" value="Unassembled WGS sequence"/>
</dbReference>
<keyword evidence="2" id="KW-0472">Membrane</keyword>
<keyword evidence="2" id="KW-1133">Transmembrane helix</keyword>
<evidence type="ECO:0000313" key="4">
    <source>
        <dbReference type="Proteomes" id="UP000054350"/>
    </source>
</evidence>